<dbReference type="InterPro" id="IPR008271">
    <property type="entry name" value="Ser/Thr_kinase_AS"/>
</dbReference>
<protein>
    <recommendedName>
        <fullName evidence="7">Protein kinase domain-containing protein</fullName>
    </recommendedName>
</protein>
<feature type="region of interest" description="Disordered" evidence="6">
    <location>
        <begin position="311"/>
        <end position="343"/>
    </location>
</feature>
<dbReference type="InterPro" id="IPR018391">
    <property type="entry name" value="PQQ_b-propeller_rpt"/>
</dbReference>
<evidence type="ECO:0000256" key="5">
    <source>
        <dbReference type="PROSITE-ProRule" id="PRU10141"/>
    </source>
</evidence>
<dbReference type="GO" id="GO:0004674">
    <property type="term" value="F:protein serine/threonine kinase activity"/>
    <property type="evidence" value="ECO:0007669"/>
    <property type="project" value="TreeGrafter"/>
</dbReference>
<keyword evidence="1" id="KW-0808">Transferase</keyword>
<dbReference type="GO" id="GO:0005524">
    <property type="term" value="F:ATP binding"/>
    <property type="evidence" value="ECO:0007669"/>
    <property type="project" value="UniProtKB-UniRule"/>
</dbReference>
<dbReference type="InterPro" id="IPR011047">
    <property type="entry name" value="Quinoprotein_ADH-like_sf"/>
</dbReference>
<dbReference type="PROSITE" id="PS00107">
    <property type="entry name" value="PROTEIN_KINASE_ATP"/>
    <property type="match status" value="1"/>
</dbReference>
<dbReference type="Proteomes" id="UP000014629">
    <property type="component" value="Unassembled WGS sequence"/>
</dbReference>
<dbReference type="AlphaFoldDB" id="S3ZEM6"/>
<evidence type="ECO:0000313" key="8">
    <source>
        <dbReference type="EMBL" id="EPH41084.1"/>
    </source>
</evidence>
<feature type="binding site" evidence="5">
    <location>
        <position position="48"/>
    </location>
    <ligand>
        <name>ATP</name>
        <dbReference type="ChEBI" id="CHEBI:30616"/>
    </ligand>
</feature>
<gene>
    <name evidence="8" type="ORF">STRAU_5851</name>
</gene>
<feature type="compositionally biased region" description="Low complexity" evidence="6">
    <location>
        <begin position="699"/>
        <end position="732"/>
    </location>
</feature>
<dbReference type="InterPro" id="IPR000719">
    <property type="entry name" value="Prot_kinase_dom"/>
</dbReference>
<feature type="compositionally biased region" description="Pro residues" evidence="6">
    <location>
        <begin position="320"/>
        <end position="340"/>
    </location>
</feature>
<dbReference type="PANTHER" id="PTHR43289:SF34">
    <property type="entry name" value="SERINE_THREONINE-PROTEIN KINASE YBDM-RELATED"/>
    <property type="match status" value="1"/>
</dbReference>
<accession>S3ZEM6</accession>
<dbReference type="PROSITE" id="PS00108">
    <property type="entry name" value="PROTEIN_KINASE_ST"/>
    <property type="match status" value="1"/>
</dbReference>
<dbReference type="InterPro" id="IPR017441">
    <property type="entry name" value="Protein_kinase_ATP_BS"/>
</dbReference>
<feature type="region of interest" description="Disordered" evidence="6">
    <location>
        <begin position="462"/>
        <end position="489"/>
    </location>
</feature>
<dbReference type="EMBL" id="AOPZ01000342">
    <property type="protein sequence ID" value="EPH41084.1"/>
    <property type="molecule type" value="Genomic_DNA"/>
</dbReference>
<proteinExistence type="predicted"/>
<reference evidence="8 9" key="1">
    <citation type="submission" date="2013-02" db="EMBL/GenBank/DDBJ databases">
        <title>Draft Genome Sequence of Streptomyces aurantiacus, Which Produces Setomimycin.</title>
        <authorList>
            <person name="Gruening B.A."/>
            <person name="Praeg A."/>
            <person name="Erxleben A."/>
            <person name="Guenther S."/>
            <person name="Mueller M."/>
        </authorList>
    </citation>
    <scope>NUCLEOTIDE SEQUENCE [LARGE SCALE GENOMIC DNA]</scope>
    <source>
        <strain evidence="8 9">JA 4570</strain>
    </source>
</reference>
<comment type="caution">
    <text evidence="8">The sequence shown here is derived from an EMBL/GenBank/DDBJ whole genome shotgun (WGS) entry which is preliminary data.</text>
</comment>
<name>S3ZEM6_9ACTN</name>
<dbReference type="Pfam" id="PF13360">
    <property type="entry name" value="PQQ_2"/>
    <property type="match status" value="1"/>
</dbReference>
<dbReference type="Gene3D" id="3.30.200.20">
    <property type="entry name" value="Phosphorylase Kinase, domain 1"/>
    <property type="match status" value="1"/>
</dbReference>
<evidence type="ECO:0000313" key="9">
    <source>
        <dbReference type="Proteomes" id="UP000014629"/>
    </source>
</evidence>
<dbReference type="SUPFAM" id="SSF50998">
    <property type="entry name" value="Quinoprotein alcohol dehydrogenase-like"/>
    <property type="match status" value="1"/>
</dbReference>
<dbReference type="PANTHER" id="PTHR43289">
    <property type="entry name" value="MITOGEN-ACTIVATED PROTEIN KINASE KINASE KINASE 20-RELATED"/>
    <property type="match status" value="1"/>
</dbReference>
<dbReference type="CDD" id="cd14014">
    <property type="entry name" value="STKc_PknB_like"/>
    <property type="match status" value="1"/>
</dbReference>
<dbReference type="InterPro" id="IPR002372">
    <property type="entry name" value="PQQ_rpt_dom"/>
</dbReference>
<dbReference type="PROSITE" id="PS50011">
    <property type="entry name" value="PROTEIN_KINASE_DOM"/>
    <property type="match status" value="1"/>
</dbReference>
<dbReference type="OrthoDB" id="3971273at2"/>
<keyword evidence="4 5" id="KW-0067">ATP-binding</keyword>
<dbReference type="PATRIC" id="fig|1286094.4.peg.5782"/>
<keyword evidence="9" id="KW-1185">Reference proteome</keyword>
<keyword evidence="2 5" id="KW-0547">Nucleotide-binding</keyword>
<feature type="region of interest" description="Disordered" evidence="6">
    <location>
        <begin position="372"/>
        <end position="435"/>
    </location>
</feature>
<dbReference type="SMART" id="SM00220">
    <property type="entry name" value="S_TKc"/>
    <property type="match status" value="1"/>
</dbReference>
<dbReference type="SUPFAM" id="SSF56112">
    <property type="entry name" value="Protein kinase-like (PK-like)"/>
    <property type="match status" value="1"/>
</dbReference>
<dbReference type="Gene3D" id="2.130.10.10">
    <property type="entry name" value="YVTN repeat-like/Quinoprotein amine dehydrogenase"/>
    <property type="match status" value="1"/>
</dbReference>
<dbReference type="Gene3D" id="1.10.510.10">
    <property type="entry name" value="Transferase(Phosphotransferase) domain 1"/>
    <property type="match status" value="1"/>
</dbReference>
<evidence type="ECO:0000256" key="3">
    <source>
        <dbReference type="ARBA" id="ARBA00022777"/>
    </source>
</evidence>
<dbReference type="InterPro" id="IPR015943">
    <property type="entry name" value="WD40/YVTN_repeat-like_dom_sf"/>
</dbReference>
<keyword evidence="3" id="KW-0418">Kinase</keyword>
<evidence type="ECO:0000256" key="1">
    <source>
        <dbReference type="ARBA" id="ARBA00022679"/>
    </source>
</evidence>
<feature type="compositionally biased region" description="Low complexity" evidence="6">
    <location>
        <begin position="662"/>
        <end position="679"/>
    </location>
</feature>
<dbReference type="SMART" id="SM00564">
    <property type="entry name" value="PQQ"/>
    <property type="match status" value="4"/>
</dbReference>
<organism evidence="8 9">
    <name type="scientific">Streptomyces aurantiacus JA 4570</name>
    <dbReference type="NCBI Taxonomy" id="1286094"/>
    <lineage>
        <taxon>Bacteria</taxon>
        <taxon>Bacillati</taxon>
        <taxon>Actinomycetota</taxon>
        <taxon>Actinomycetes</taxon>
        <taxon>Kitasatosporales</taxon>
        <taxon>Streptomycetaceae</taxon>
        <taxon>Streptomyces</taxon>
        <taxon>Streptomyces aurantiacus group</taxon>
    </lineage>
</organism>
<feature type="region of interest" description="Disordered" evidence="6">
    <location>
        <begin position="662"/>
        <end position="744"/>
    </location>
</feature>
<sequence>MLTPLPRGGARRIGPYRLLARIGAGGMGEVFLARREETAGASSLVALKAVRRELDLDDAFRARFRREIAAARAVAGPYTAALVDGDADAELPWLATEYVPGPSLADAVARGGPLPVPAVRALGAGLARALTAVHAARVLHRDLKPGNVLLTPDGPRLIDFGIAQVFEATALTMTGALVGTPGFLSPEQIEGSGAVVPASDVFSLGAVLCHAATGHGPFDDPEPASVVFRIVRGDADLSRVPAELRGVISACLHPDPARRPTATALAEALSGPGEALFPWPAGVLSLFAEYRGAAAGFERADLHGEFASAETMTGDAGPRLPTPPSPPPHAAPVPPVPPAAAPRRRRRWPWVLTAGAVTAGLVVAAVTLPDALRDDPESTPSKPPSAAGTPADRLVTTYGNADHSGELGPSAVRKDALPEGWRPWSRKLPQDRGTKGTGCVLAGATLVCRDGRGGARALDAATGDERWSAPGFPRRPTGVQELPPETDGKRVYVPSELGVSGLDLRKGRKIWRHATPRHAGLISMTYAHGVVYTAEFNSDGAPDPGTTTLRARRAASGEQLWQRTVGGKPQGTPLVRGGLLYAALEKGGAVALSTEDGDRAATVSKPRCDGLIGHKGAVLCWSRTRGGIQELDRGTLAVGRTIGAGKKPVVAPVVGTADVWARPTSSSSRAWTRTSGAAAVSPTGLRRTRGAPAGSCGTSRPAASPRSSPWPGTGCSPSGSTTSTACRSPAARRAPRSGPFRTPM</sequence>
<feature type="domain" description="Protein kinase" evidence="7">
    <location>
        <begin position="16"/>
        <end position="277"/>
    </location>
</feature>
<evidence type="ECO:0000256" key="2">
    <source>
        <dbReference type="ARBA" id="ARBA00022741"/>
    </source>
</evidence>
<evidence type="ECO:0000256" key="4">
    <source>
        <dbReference type="ARBA" id="ARBA00022840"/>
    </source>
</evidence>
<dbReference type="Pfam" id="PF00069">
    <property type="entry name" value="Pkinase"/>
    <property type="match status" value="1"/>
</dbReference>
<evidence type="ECO:0000256" key="6">
    <source>
        <dbReference type="SAM" id="MobiDB-lite"/>
    </source>
</evidence>
<dbReference type="RefSeq" id="WP_016643972.1">
    <property type="nucleotide sequence ID" value="NZ_AOPZ01000342.1"/>
</dbReference>
<dbReference type="InterPro" id="IPR011009">
    <property type="entry name" value="Kinase-like_dom_sf"/>
</dbReference>
<evidence type="ECO:0000259" key="7">
    <source>
        <dbReference type="PROSITE" id="PS50011"/>
    </source>
</evidence>